<sequence>MKVLYTAKATSTGGRTGHGATDDGVLDVTLTTPKEMGGDGARGTNPEQLFAVGYSACFLGAIKAAGRKTGVKIPEESTVTAQVSFVDREDGEGFWIKAALEVNLPGIDKDTAADVVRRAHVICPYSEVSRKGFEVTLDVV</sequence>
<protein>
    <submittedName>
        <fullName evidence="2">Organic hydroperoxide resistance protein</fullName>
    </submittedName>
</protein>
<dbReference type="PATRIC" id="fig|443610.3.peg.3257"/>
<comment type="caution">
    <text evidence="2">The sequence shown here is derived from an EMBL/GenBank/DDBJ whole genome shotgun (WGS) entry which is preliminary data.</text>
</comment>
<dbReference type="GO" id="GO:0006979">
    <property type="term" value="P:response to oxidative stress"/>
    <property type="evidence" value="ECO:0007669"/>
    <property type="project" value="InterPro"/>
</dbReference>
<organism evidence="2 3">
    <name type="scientific">Devosia geojensis</name>
    <dbReference type="NCBI Taxonomy" id="443610"/>
    <lineage>
        <taxon>Bacteria</taxon>
        <taxon>Pseudomonadati</taxon>
        <taxon>Pseudomonadota</taxon>
        <taxon>Alphaproteobacteria</taxon>
        <taxon>Hyphomicrobiales</taxon>
        <taxon>Devosiaceae</taxon>
        <taxon>Devosia</taxon>
    </lineage>
</organism>
<accession>A0A0F5FW45</accession>
<evidence type="ECO:0000313" key="2">
    <source>
        <dbReference type="EMBL" id="KKB13096.1"/>
    </source>
</evidence>
<dbReference type="Pfam" id="PF02566">
    <property type="entry name" value="OsmC"/>
    <property type="match status" value="1"/>
</dbReference>
<comment type="similarity">
    <text evidence="1">Belongs to the OsmC/Ohr family.</text>
</comment>
<dbReference type="AlphaFoldDB" id="A0A0F5FW45"/>
<proteinExistence type="inferred from homology"/>
<dbReference type="SUPFAM" id="SSF82784">
    <property type="entry name" value="OsmC-like"/>
    <property type="match status" value="1"/>
</dbReference>
<dbReference type="OrthoDB" id="9797508at2"/>
<dbReference type="InterPro" id="IPR015946">
    <property type="entry name" value="KH_dom-like_a/b"/>
</dbReference>
<dbReference type="InterPro" id="IPR003718">
    <property type="entry name" value="OsmC/Ohr_fam"/>
</dbReference>
<dbReference type="Gene3D" id="2.20.25.10">
    <property type="match status" value="1"/>
</dbReference>
<dbReference type="InterPro" id="IPR019953">
    <property type="entry name" value="OHR"/>
</dbReference>
<gene>
    <name evidence="2" type="ORF">VE25_03875</name>
</gene>
<evidence type="ECO:0000313" key="3">
    <source>
        <dbReference type="Proteomes" id="UP000033632"/>
    </source>
</evidence>
<dbReference type="NCBIfam" id="TIGR03561">
    <property type="entry name" value="organ_hyd_perox"/>
    <property type="match status" value="1"/>
</dbReference>
<dbReference type="Proteomes" id="UP000033632">
    <property type="component" value="Unassembled WGS sequence"/>
</dbReference>
<dbReference type="PANTHER" id="PTHR33797:SF2">
    <property type="entry name" value="ORGANIC HYDROPEROXIDE RESISTANCE PROTEIN-LIKE"/>
    <property type="match status" value="1"/>
</dbReference>
<name>A0A0F5FW45_9HYPH</name>
<dbReference type="STRING" id="443610.VE25_03875"/>
<reference evidence="2 3" key="1">
    <citation type="submission" date="2015-03" db="EMBL/GenBank/DDBJ databases">
        <authorList>
            <person name="Hassan Y.I."/>
            <person name="Lepp D."/>
            <person name="Li X.-Z."/>
            <person name="Zhou T."/>
        </authorList>
    </citation>
    <scope>NUCLEOTIDE SEQUENCE [LARGE SCALE GENOMIC DNA]</scope>
    <source>
        <strain evidence="2 3">BD-c194</strain>
    </source>
</reference>
<evidence type="ECO:0000256" key="1">
    <source>
        <dbReference type="ARBA" id="ARBA00007378"/>
    </source>
</evidence>
<dbReference type="RefSeq" id="WP_046107280.1">
    <property type="nucleotide sequence ID" value="NZ_JZEX01000050.1"/>
</dbReference>
<dbReference type="PANTHER" id="PTHR33797">
    <property type="entry name" value="ORGANIC HYDROPEROXIDE RESISTANCE PROTEIN-LIKE"/>
    <property type="match status" value="1"/>
</dbReference>
<keyword evidence="3" id="KW-1185">Reference proteome</keyword>
<dbReference type="Gene3D" id="3.30.300.20">
    <property type="match status" value="1"/>
</dbReference>
<dbReference type="EMBL" id="JZEX01000050">
    <property type="protein sequence ID" value="KKB13096.1"/>
    <property type="molecule type" value="Genomic_DNA"/>
</dbReference>
<dbReference type="InterPro" id="IPR036102">
    <property type="entry name" value="OsmC/Ohrsf"/>
</dbReference>